<dbReference type="EMBL" id="MLZC01000020">
    <property type="protein sequence ID" value="OHG60666.1"/>
    <property type="molecule type" value="Genomic_DNA"/>
</dbReference>
<dbReference type="Gene3D" id="3.40.50.300">
    <property type="entry name" value="P-loop containing nucleotide triphosphate hydrolases"/>
    <property type="match status" value="1"/>
</dbReference>
<evidence type="ECO:0000313" key="3">
    <source>
        <dbReference type="EMBL" id="OHG60666.1"/>
    </source>
</evidence>
<dbReference type="PANTHER" id="PTHR30486">
    <property type="entry name" value="TWITCHING MOTILITY PROTEIN PILT"/>
    <property type="match status" value="1"/>
</dbReference>
<dbReference type="InterPro" id="IPR050921">
    <property type="entry name" value="T4SS_GSP_E_ATPase"/>
</dbReference>
<proteinExistence type="inferred from homology"/>
<dbReference type="RefSeq" id="WP_024153796.1">
    <property type="nucleotide sequence ID" value="NZ_QWDP01000013.1"/>
</dbReference>
<dbReference type="Gene3D" id="3.30.450.90">
    <property type="match status" value="1"/>
</dbReference>
<name>A0A1S0Z959_SALET</name>
<dbReference type="SUPFAM" id="SSF52540">
    <property type="entry name" value="P-loop containing nucleoside triphosphate hydrolases"/>
    <property type="match status" value="1"/>
</dbReference>
<sequence length="389" mass="43499">MTTLDKFDFSAGLTPDVFRAFFVHCYRHGVSDIHLQSGGPLVLGHHGRKIRASAFTLDHSTLLLLIDSLFSPLVKARIQAGKGDDAALQLEGDSQQRYGLERGERIRFRANFTQATIRGLNTAIAVTLRVINNQIPALNSLGLPDPLYQTLAHLPVEGIGLIVGPTGSGKTTLLTSVYQHHGETTPDCKVTTYEDPIEGLLGGPNWLLQPQQCEIGRDVPTYAEGLRLSMRQAPTIIGIGEVRDSETVEGMVSAALSGHLCLGTEHAFSAGHAFARSIRMLPEENREPLAHDMLELMRFIVMQRLVPTTDGRRCAIQEYVLFDDELRESLRRHEYTQWATVLNKDLAAQEARISDLVWKKYQENRVSEETVRSYLGNSEFIKRRQHHVR</sequence>
<dbReference type="InterPro" id="IPR027417">
    <property type="entry name" value="P-loop_NTPase"/>
</dbReference>
<dbReference type="AlphaFoldDB" id="A0A1S0Z959"/>
<dbReference type="NCBIfam" id="TIGR02525">
    <property type="entry name" value="plasmid_TraJ"/>
    <property type="match status" value="1"/>
</dbReference>
<comment type="caution">
    <text evidence="3">The sequence shown here is derived from an EMBL/GenBank/DDBJ whole genome shotgun (WGS) entry which is preliminary data.</text>
</comment>
<evidence type="ECO:0000256" key="1">
    <source>
        <dbReference type="ARBA" id="ARBA00006611"/>
    </source>
</evidence>
<dbReference type="GO" id="GO:0016887">
    <property type="term" value="F:ATP hydrolysis activity"/>
    <property type="evidence" value="ECO:0007669"/>
    <property type="project" value="InterPro"/>
</dbReference>
<organism evidence="3">
    <name type="scientific">Salmonella enterica subsp. enterica serovar Saintpaul</name>
    <dbReference type="NCBI Taxonomy" id="90105"/>
    <lineage>
        <taxon>Bacteria</taxon>
        <taxon>Pseudomonadati</taxon>
        <taxon>Pseudomonadota</taxon>
        <taxon>Gammaproteobacteria</taxon>
        <taxon>Enterobacterales</taxon>
        <taxon>Enterobacteriaceae</taxon>
        <taxon>Salmonella</taxon>
    </lineage>
</organism>
<dbReference type="InterPro" id="IPR013364">
    <property type="entry name" value="ATPase_plasmid-transfer_TraJ"/>
</dbReference>
<comment type="similarity">
    <text evidence="1">Belongs to the GSP E family.</text>
</comment>
<feature type="domain" description="Bacterial type II secretion system protein E" evidence="2">
    <location>
        <begin position="124"/>
        <end position="310"/>
    </location>
</feature>
<evidence type="ECO:0000259" key="2">
    <source>
        <dbReference type="Pfam" id="PF00437"/>
    </source>
</evidence>
<gene>
    <name evidence="3" type="ORF">A7T00_27385</name>
</gene>
<reference evidence="3" key="1">
    <citation type="submission" date="2016-09" db="EMBL/GenBank/DDBJ databases">
        <title>Whole genome sequencing of Salmonella enterica.</title>
        <authorList>
            <person name="Bell R."/>
        </authorList>
    </citation>
    <scope>NUCLEOTIDE SEQUENCE [LARGE SCALE GENOMIC DNA]</scope>
    <source>
        <strain evidence="3">CFSAN044978</strain>
    </source>
</reference>
<dbReference type="Pfam" id="PF00437">
    <property type="entry name" value="T2SSE"/>
    <property type="match status" value="1"/>
</dbReference>
<dbReference type="InterPro" id="IPR001482">
    <property type="entry name" value="T2SS/T4SS_dom"/>
</dbReference>
<protein>
    <submittedName>
        <fullName evidence="3">Plasmid transfer ATPase TraJ</fullName>
    </submittedName>
</protein>
<dbReference type="PANTHER" id="PTHR30486:SF6">
    <property type="entry name" value="TYPE IV PILUS RETRACTATION ATPASE PILT"/>
    <property type="match status" value="1"/>
</dbReference>
<accession>A0A1S0Z959</accession>